<reference evidence="1" key="1">
    <citation type="submission" date="2020-02" db="EMBL/GenBank/DDBJ databases">
        <authorList>
            <person name="Meier V. D."/>
        </authorList>
    </citation>
    <scope>NUCLEOTIDE SEQUENCE</scope>
    <source>
        <strain evidence="1">AVDCRST_MAG16</strain>
    </source>
</reference>
<sequence length="332" mass="37676">MTVARLPLTFACGDYDRTRALEEGTIRPDGIELTYLRLPVEETFFRMMRHREFEVAEMSLSSYVMSLHTEERPFVAIPVFTSRSFRHGGIYCHAGAGIERPEDLRGKLVGTPEYQVSAGVWIRGILADEHHVPVDSVRYVTGGQETPGRIEKAPLRLSTDVDISRIRPDQTLSAMLAEGEIDALYSPRIPSPFAARDPRVRRVFPDVVAAEKDWFAATGIFPIMHVVVIRRDVYERHRWVAQSLYKAALLAKQEAMAGLYDSSALRFMLPWLNQDLETAREVLGDDYWSYGLPADHHTLSTFLRYHEEQGLSPRRLAPEELFAPESTESAVV</sequence>
<evidence type="ECO:0000313" key="1">
    <source>
        <dbReference type="EMBL" id="CAA9320939.1"/>
    </source>
</evidence>
<organism evidence="1">
    <name type="scientific">uncultured Frankineae bacterium</name>
    <dbReference type="NCBI Taxonomy" id="437475"/>
    <lineage>
        <taxon>Bacteria</taxon>
        <taxon>Bacillati</taxon>
        <taxon>Actinomycetota</taxon>
        <taxon>Actinomycetes</taxon>
        <taxon>Frankiales</taxon>
        <taxon>environmental samples</taxon>
    </lineage>
</organism>
<dbReference type="SUPFAM" id="SSF53850">
    <property type="entry name" value="Periplasmic binding protein-like II"/>
    <property type="match status" value="1"/>
</dbReference>
<dbReference type="Gene3D" id="3.40.190.10">
    <property type="entry name" value="Periplasmic binding protein-like II"/>
    <property type="match status" value="2"/>
</dbReference>
<name>A0A6J4L716_9ACTN</name>
<gene>
    <name evidence="1" type="ORF">AVDCRST_MAG16-803</name>
</gene>
<dbReference type="AlphaFoldDB" id="A0A6J4L716"/>
<accession>A0A6J4L716</accession>
<dbReference type="EC" id="4.1.1.55" evidence="1"/>
<proteinExistence type="predicted"/>
<keyword evidence="1" id="KW-0456">Lyase</keyword>
<protein>
    <submittedName>
        <fullName evidence="1">4,5-dihydroxyphthalate decarboxylase</fullName>
        <ecNumber evidence="1">4.1.1.55</ecNumber>
    </submittedName>
</protein>
<dbReference type="EMBL" id="CADCUE010000061">
    <property type="protein sequence ID" value="CAA9320939.1"/>
    <property type="molecule type" value="Genomic_DNA"/>
</dbReference>
<dbReference type="GO" id="GO:0018796">
    <property type="term" value="F:4,5-dihydroxyphthalate decarboxylase activity"/>
    <property type="evidence" value="ECO:0007669"/>
    <property type="project" value="UniProtKB-EC"/>
</dbReference>